<name>X1CDR1_9ZZZZ</name>
<evidence type="ECO:0000313" key="1">
    <source>
        <dbReference type="EMBL" id="GAH05767.1"/>
    </source>
</evidence>
<protein>
    <submittedName>
        <fullName evidence="1">Uncharacterized protein</fullName>
    </submittedName>
</protein>
<accession>X1CDR1</accession>
<comment type="caution">
    <text evidence="1">The sequence shown here is derived from an EMBL/GenBank/DDBJ whole genome shotgun (WGS) entry which is preliminary data.</text>
</comment>
<gene>
    <name evidence="1" type="ORF">S01H4_60664</name>
</gene>
<dbReference type="EMBL" id="BART01035823">
    <property type="protein sequence ID" value="GAH05767.1"/>
    <property type="molecule type" value="Genomic_DNA"/>
</dbReference>
<reference evidence="1" key="1">
    <citation type="journal article" date="2014" name="Front. Microbiol.">
        <title>High frequency of phylogenetically diverse reductive dehalogenase-homologous genes in deep subseafloor sedimentary metagenomes.</title>
        <authorList>
            <person name="Kawai M."/>
            <person name="Futagami T."/>
            <person name="Toyoda A."/>
            <person name="Takaki Y."/>
            <person name="Nishi S."/>
            <person name="Hori S."/>
            <person name="Arai W."/>
            <person name="Tsubouchi T."/>
            <person name="Morono Y."/>
            <person name="Uchiyama I."/>
            <person name="Ito T."/>
            <person name="Fujiyama A."/>
            <person name="Inagaki F."/>
            <person name="Takami H."/>
        </authorList>
    </citation>
    <scope>NUCLEOTIDE SEQUENCE</scope>
    <source>
        <strain evidence="1">Expedition CK06-06</strain>
    </source>
</reference>
<dbReference type="AlphaFoldDB" id="X1CDR1"/>
<organism evidence="1">
    <name type="scientific">marine sediment metagenome</name>
    <dbReference type="NCBI Taxonomy" id="412755"/>
    <lineage>
        <taxon>unclassified sequences</taxon>
        <taxon>metagenomes</taxon>
        <taxon>ecological metagenomes</taxon>
    </lineage>
</organism>
<sequence>METELYYLCLECGSKFKNLLQIAVCPKCLEREKKNFDNGIRSKYETVNRFLRKKKKT</sequence>
<proteinExistence type="predicted"/>